<comment type="catalytic activity">
    <reaction evidence="1">
        <text>Hydrolyzes glycerol monoesters of long-chain fatty acids.</text>
        <dbReference type="EC" id="3.1.1.23"/>
    </reaction>
</comment>
<evidence type="ECO:0000256" key="6">
    <source>
        <dbReference type="ARBA" id="ARBA00047662"/>
    </source>
</evidence>
<dbReference type="InterPro" id="IPR000073">
    <property type="entry name" value="AB_hydrolase_1"/>
</dbReference>
<evidence type="ECO:0000313" key="10">
    <source>
        <dbReference type="EMBL" id="KAK2563051.1"/>
    </source>
</evidence>
<accession>A0AAD9QKM5</accession>
<dbReference type="PRINTS" id="PR00111">
    <property type="entry name" value="ABHYDROLASE"/>
</dbReference>
<proteinExistence type="predicted"/>
<evidence type="ECO:0000256" key="7">
    <source>
        <dbReference type="ARBA" id="ARBA00049568"/>
    </source>
</evidence>
<feature type="compositionally biased region" description="Polar residues" evidence="8">
    <location>
        <begin position="344"/>
        <end position="353"/>
    </location>
</feature>
<comment type="subcellular location">
    <subcellularLocation>
        <location evidence="3">Late endosome membrane</location>
        <topology evidence="3">Single-pass type II membrane protein</topology>
    </subcellularLocation>
    <subcellularLocation>
        <location evidence="4">Lysosome membrane</location>
        <topology evidence="4">Single-pass type II membrane protein</topology>
    </subcellularLocation>
    <subcellularLocation>
        <location evidence="5">Mitochondrion membrane</location>
        <topology evidence="5">Single-pass type II membrane protein</topology>
    </subcellularLocation>
</comment>
<dbReference type="PANTHER" id="PTHR43798">
    <property type="entry name" value="MONOACYLGLYCEROL LIPASE"/>
    <property type="match status" value="1"/>
</dbReference>
<reference evidence="10" key="1">
    <citation type="journal article" date="2023" name="G3 (Bethesda)">
        <title>Whole genome assembly and annotation of the endangered Caribbean coral Acropora cervicornis.</title>
        <authorList>
            <person name="Selwyn J.D."/>
            <person name="Vollmer S.V."/>
        </authorList>
    </citation>
    <scope>NUCLEOTIDE SEQUENCE</scope>
    <source>
        <strain evidence="10">K2</strain>
    </source>
</reference>
<organism evidence="10 11">
    <name type="scientific">Acropora cervicornis</name>
    <name type="common">Staghorn coral</name>
    <dbReference type="NCBI Taxonomy" id="6130"/>
    <lineage>
        <taxon>Eukaryota</taxon>
        <taxon>Metazoa</taxon>
        <taxon>Cnidaria</taxon>
        <taxon>Anthozoa</taxon>
        <taxon>Hexacorallia</taxon>
        <taxon>Scleractinia</taxon>
        <taxon>Astrocoeniina</taxon>
        <taxon>Acroporidae</taxon>
        <taxon>Acropora</taxon>
    </lineage>
</organism>
<dbReference type="AlphaFoldDB" id="A0AAD9QKM5"/>
<comment type="function">
    <text evidence="7">Lipase that preferentially hydrolysis medium-chain saturated monoacylglycerols including 2-arachidonoylglycerol. Through 2-arachidonoylglycerol degradation may regulate endocannabinoid signaling pathways. Also has a lysophosphatidyl lipase activity with a preference for lysophosphatidylglycerol among other lysophospholipids. Also able to degrade bis(monoacylglycero)phosphate (BMP) and constitutes the major enzyme for BMP catabolism. BMP, also known as lysobisphosphatidic acid, is enriched in late endosomes and lysosomes and plays a key role in the formation of intraluminal vesicles and in lipid sorting.</text>
</comment>
<dbReference type="EC" id="3.1.1.23" evidence="2"/>
<comment type="catalytic activity">
    <reaction evidence="6">
        <text>1-dodecanoylglycerol + H2O = dodecanoate + glycerol + H(+)</text>
        <dbReference type="Rhea" id="RHEA:44316"/>
        <dbReference type="ChEBI" id="CHEBI:15377"/>
        <dbReference type="ChEBI" id="CHEBI:15378"/>
        <dbReference type="ChEBI" id="CHEBI:17754"/>
        <dbReference type="ChEBI" id="CHEBI:18262"/>
        <dbReference type="ChEBI" id="CHEBI:75539"/>
    </reaction>
</comment>
<evidence type="ECO:0000256" key="3">
    <source>
        <dbReference type="ARBA" id="ARBA00037797"/>
    </source>
</evidence>
<dbReference type="Gene3D" id="3.40.50.1820">
    <property type="entry name" value="alpha/beta hydrolase"/>
    <property type="match status" value="1"/>
</dbReference>
<protein>
    <recommendedName>
        <fullName evidence="2">acylglycerol lipase</fullName>
        <ecNumber evidence="2">3.1.1.23</ecNumber>
    </recommendedName>
</protein>
<dbReference type="GO" id="GO:0046464">
    <property type="term" value="P:acylglycerol catabolic process"/>
    <property type="evidence" value="ECO:0007669"/>
    <property type="project" value="TreeGrafter"/>
</dbReference>
<evidence type="ECO:0000256" key="8">
    <source>
        <dbReference type="SAM" id="MobiDB-lite"/>
    </source>
</evidence>
<dbReference type="InterPro" id="IPR000639">
    <property type="entry name" value="Epox_hydrolase-like"/>
</dbReference>
<feature type="compositionally biased region" description="Basic and acidic residues" evidence="8">
    <location>
        <begin position="379"/>
        <end position="392"/>
    </location>
</feature>
<dbReference type="PANTHER" id="PTHR43798:SF5">
    <property type="entry name" value="MONOACYLGLYCEROL LIPASE ABHD6"/>
    <property type="match status" value="1"/>
</dbReference>
<sequence>MCGAFRGRDLNRISPVTDLPSEKIEIRKDRWLRVIHYKPHLSRSDSGFGREDIQSINSEHSVSSGHGLRDPEYEGMVAVFFIHGFGGSADLWYEQVKHFSQAGYEVLAPDLLGHGQSSAPRNSEDYTFSELCKDLLNLFDRYHKKSNVLVGHSYGASFCSVIASERDSLVSKMVLIAGGAPVPLVGTGPCDLFCLPTPVLYCIKPFCLGVFERRAYDRHMARSIRKKIKAFSAPIYVLKAVMAGQMWTEGDEAYHQKLMVPALLIYGSKDKLVTLEEELHMKEAIHGSLLEVIENTGHMVMVERPTRVNTLIHNFLQQKATTRSSCHQSCDVSSEVHDGRPSDESSSLRNVKTLQEDVPVEGLNEQARRHSSGMSLGPHPEENTEDIGRDSRASLAVPKRRSSADEVKKFEISQQEGSEI</sequence>
<evidence type="ECO:0000256" key="2">
    <source>
        <dbReference type="ARBA" id="ARBA00013254"/>
    </source>
</evidence>
<evidence type="ECO:0000256" key="1">
    <source>
        <dbReference type="ARBA" id="ARBA00001613"/>
    </source>
</evidence>
<dbReference type="SUPFAM" id="SSF53474">
    <property type="entry name" value="alpha/beta-Hydrolases"/>
    <property type="match status" value="1"/>
</dbReference>
<feature type="domain" description="AB hydrolase-1" evidence="9">
    <location>
        <begin position="78"/>
        <end position="178"/>
    </location>
</feature>
<dbReference type="EMBL" id="JARQWQ010000027">
    <property type="protein sequence ID" value="KAK2563051.1"/>
    <property type="molecule type" value="Genomic_DNA"/>
</dbReference>
<feature type="compositionally biased region" description="Basic and acidic residues" evidence="8">
    <location>
        <begin position="402"/>
        <end position="411"/>
    </location>
</feature>
<dbReference type="InterPro" id="IPR029058">
    <property type="entry name" value="AB_hydrolase_fold"/>
</dbReference>
<dbReference type="PRINTS" id="PR00412">
    <property type="entry name" value="EPOXHYDRLASE"/>
</dbReference>
<evidence type="ECO:0000259" key="9">
    <source>
        <dbReference type="Pfam" id="PF00561"/>
    </source>
</evidence>
<gene>
    <name evidence="10" type="ORF">P5673_014063</name>
</gene>
<keyword evidence="11" id="KW-1185">Reference proteome</keyword>
<comment type="caution">
    <text evidence="10">The sequence shown here is derived from an EMBL/GenBank/DDBJ whole genome shotgun (WGS) entry which is preliminary data.</text>
</comment>
<dbReference type="GO" id="GO:0005765">
    <property type="term" value="C:lysosomal membrane"/>
    <property type="evidence" value="ECO:0007669"/>
    <property type="project" value="UniProtKB-SubCell"/>
</dbReference>
<evidence type="ECO:0000256" key="5">
    <source>
        <dbReference type="ARBA" id="ARBA00046308"/>
    </source>
</evidence>
<evidence type="ECO:0000256" key="4">
    <source>
        <dbReference type="ARBA" id="ARBA00037874"/>
    </source>
</evidence>
<feature type="compositionally biased region" description="Basic and acidic residues" evidence="8">
    <location>
        <begin position="334"/>
        <end position="343"/>
    </location>
</feature>
<dbReference type="GO" id="GO:0047372">
    <property type="term" value="F:monoacylglycerol lipase activity"/>
    <property type="evidence" value="ECO:0007669"/>
    <property type="project" value="UniProtKB-EC"/>
</dbReference>
<dbReference type="InterPro" id="IPR050266">
    <property type="entry name" value="AB_hydrolase_sf"/>
</dbReference>
<reference evidence="10" key="2">
    <citation type="journal article" date="2023" name="Science">
        <title>Genomic signatures of disease resistance in endangered staghorn corals.</title>
        <authorList>
            <person name="Vollmer S.V."/>
            <person name="Selwyn J.D."/>
            <person name="Despard B.A."/>
            <person name="Roesel C.L."/>
        </authorList>
    </citation>
    <scope>NUCLEOTIDE SEQUENCE</scope>
    <source>
        <strain evidence="10">K2</strain>
    </source>
</reference>
<dbReference type="Pfam" id="PF00561">
    <property type="entry name" value="Abhydrolase_1"/>
    <property type="match status" value="1"/>
</dbReference>
<name>A0AAD9QKM5_ACRCE</name>
<feature type="region of interest" description="Disordered" evidence="8">
    <location>
        <begin position="332"/>
        <end position="420"/>
    </location>
</feature>
<dbReference type="GO" id="GO:0031966">
    <property type="term" value="C:mitochondrial membrane"/>
    <property type="evidence" value="ECO:0007669"/>
    <property type="project" value="UniProtKB-SubCell"/>
</dbReference>
<dbReference type="GO" id="GO:0031902">
    <property type="term" value="C:late endosome membrane"/>
    <property type="evidence" value="ECO:0007669"/>
    <property type="project" value="UniProtKB-SubCell"/>
</dbReference>
<dbReference type="Proteomes" id="UP001249851">
    <property type="component" value="Unassembled WGS sequence"/>
</dbReference>
<evidence type="ECO:0000313" key="11">
    <source>
        <dbReference type="Proteomes" id="UP001249851"/>
    </source>
</evidence>